<sequence>MLLALLVGAAPFAPAIAQAGDPAAVPQPVEERVVSGPDIAPAVDASAEPASPPRSAVRIYQEDAGSRVEELRVGGETREITVTPAGTMPSYQVRPTNSQSFGGDSGRHSSDGTNGPRVWKIKQF</sequence>
<feature type="chain" id="PRO_5018034210" description="DUF2782 domain-containing protein" evidence="2">
    <location>
        <begin position="20"/>
        <end position="124"/>
    </location>
</feature>
<keyword evidence="2" id="KW-0732">Signal</keyword>
<evidence type="ECO:0008006" key="5">
    <source>
        <dbReference type="Google" id="ProtNLM"/>
    </source>
</evidence>
<dbReference type="AlphaFoldDB" id="A0A3M6QPQ0"/>
<gene>
    <name evidence="3" type="ORF">D8I35_14365</name>
</gene>
<name>A0A3M6QPQ0_9BURK</name>
<comment type="caution">
    <text evidence="3">The sequence shown here is derived from an EMBL/GenBank/DDBJ whole genome shotgun (WGS) entry which is preliminary data.</text>
</comment>
<evidence type="ECO:0000313" key="3">
    <source>
        <dbReference type="EMBL" id="RMX05026.1"/>
    </source>
</evidence>
<accession>A0A3M6QPQ0</accession>
<protein>
    <recommendedName>
        <fullName evidence="5">DUF2782 domain-containing protein</fullName>
    </recommendedName>
</protein>
<evidence type="ECO:0000313" key="4">
    <source>
        <dbReference type="Proteomes" id="UP000278006"/>
    </source>
</evidence>
<feature type="region of interest" description="Disordered" evidence="1">
    <location>
        <begin position="81"/>
        <end position="124"/>
    </location>
</feature>
<reference evidence="3 4" key="1">
    <citation type="submission" date="2018-10" db="EMBL/GenBank/DDBJ databases">
        <title>Draft genome of Cortibacter populi DSM10536.</title>
        <authorList>
            <person name="Bernier A.-M."/>
            <person name="Bernard K."/>
        </authorList>
    </citation>
    <scope>NUCLEOTIDE SEQUENCE [LARGE SCALE GENOMIC DNA]</scope>
    <source>
        <strain evidence="3 4">DSM 105136</strain>
    </source>
</reference>
<keyword evidence="4" id="KW-1185">Reference proteome</keyword>
<dbReference type="EMBL" id="RDQO01000004">
    <property type="protein sequence ID" value="RMX05026.1"/>
    <property type="molecule type" value="Genomic_DNA"/>
</dbReference>
<feature type="signal peptide" evidence="2">
    <location>
        <begin position="1"/>
        <end position="19"/>
    </location>
</feature>
<organism evidence="3 4">
    <name type="scientific">Corticibacter populi</name>
    <dbReference type="NCBI Taxonomy" id="1550736"/>
    <lineage>
        <taxon>Bacteria</taxon>
        <taxon>Pseudomonadati</taxon>
        <taxon>Pseudomonadota</taxon>
        <taxon>Betaproteobacteria</taxon>
        <taxon>Burkholderiales</taxon>
        <taxon>Comamonadaceae</taxon>
        <taxon>Corticibacter</taxon>
    </lineage>
</organism>
<proteinExistence type="predicted"/>
<dbReference type="Proteomes" id="UP000278006">
    <property type="component" value="Unassembled WGS sequence"/>
</dbReference>
<evidence type="ECO:0000256" key="1">
    <source>
        <dbReference type="SAM" id="MobiDB-lite"/>
    </source>
</evidence>
<feature type="compositionally biased region" description="Polar residues" evidence="1">
    <location>
        <begin position="89"/>
        <end position="102"/>
    </location>
</feature>
<dbReference type="Gene3D" id="2.20.130.30">
    <property type="entry name" value="Protein of unknown function DUF2782"/>
    <property type="match status" value="1"/>
</dbReference>
<evidence type="ECO:0000256" key="2">
    <source>
        <dbReference type="SAM" id="SignalP"/>
    </source>
</evidence>